<protein>
    <submittedName>
        <fullName evidence="1">Uncharacterized protein</fullName>
    </submittedName>
</protein>
<dbReference type="PATRIC" id="fig|993517.3.peg.5025"/>
<accession>K5DCC6</accession>
<organism evidence="1 2">
    <name type="scientific">Rhodopirellula baltica SH28</name>
    <dbReference type="NCBI Taxonomy" id="993517"/>
    <lineage>
        <taxon>Bacteria</taxon>
        <taxon>Pseudomonadati</taxon>
        <taxon>Planctomycetota</taxon>
        <taxon>Planctomycetia</taxon>
        <taxon>Pirellulales</taxon>
        <taxon>Pirellulaceae</taxon>
        <taxon>Rhodopirellula</taxon>
    </lineage>
</organism>
<dbReference type="EMBL" id="AMCW01000134">
    <property type="protein sequence ID" value="EKK00103.1"/>
    <property type="molecule type" value="Genomic_DNA"/>
</dbReference>
<sequence>MYDDRPCFVWERKRKPFDLGRSLFQILRCGQFRCDFGFDFLLGFVSWYGVPFADAESNYEKIDIKR</sequence>
<dbReference type="Proteomes" id="UP000007993">
    <property type="component" value="Unassembled WGS sequence"/>
</dbReference>
<evidence type="ECO:0000313" key="1">
    <source>
        <dbReference type="EMBL" id="EKK00103.1"/>
    </source>
</evidence>
<reference evidence="1 2" key="1">
    <citation type="journal article" date="2013" name="Mar. Genomics">
        <title>Expression of sulfatases in Rhodopirellula baltica and the diversity of sulfatases in the genus Rhodopirellula.</title>
        <authorList>
            <person name="Wegner C.E."/>
            <person name="Richter-Heitmann T."/>
            <person name="Klindworth A."/>
            <person name="Klockow C."/>
            <person name="Richter M."/>
            <person name="Achstetter T."/>
            <person name="Glockner F.O."/>
            <person name="Harder J."/>
        </authorList>
    </citation>
    <scope>NUCLEOTIDE SEQUENCE [LARGE SCALE GENOMIC DNA]</scope>
    <source>
        <strain evidence="1 2">SH28</strain>
    </source>
</reference>
<evidence type="ECO:0000313" key="2">
    <source>
        <dbReference type="Proteomes" id="UP000007993"/>
    </source>
</evidence>
<name>K5DCC6_RHOBT</name>
<proteinExistence type="predicted"/>
<dbReference type="AlphaFoldDB" id="K5DCC6"/>
<comment type="caution">
    <text evidence="1">The sequence shown here is derived from an EMBL/GenBank/DDBJ whole genome shotgun (WGS) entry which is preliminary data.</text>
</comment>
<gene>
    <name evidence="1" type="ORF">RBSH_04624</name>
</gene>